<name>A0A075R8X2_BRELA</name>
<proteinExistence type="predicted"/>
<dbReference type="RefSeq" id="WP_003336658.1">
    <property type="nucleotide sequence ID" value="NZ_CP007806.1"/>
</dbReference>
<reference evidence="2 3" key="1">
    <citation type="journal article" date="2011" name="J. Bacteriol.">
        <title>Genome sequence of Brevibacillus laterosporus LMG 15441, a pathogen of invertebrates.</title>
        <authorList>
            <person name="Djukic M."/>
            <person name="Poehlein A."/>
            <person name="Thurmer A."/>
            <person name="Daniel R."/>
        </authorList>
    </citation>
    <scope>NUCLEOTIDE SEQUENCE [LARGE SCALE GENOMIC DNA]</scope>
    <source>
        <strain evidence="2 3">LMG 15441</strain>
    </source>
</reference>
<evidence type="ECO:0008006" key="4">
    <source>
        <dbReference type="Google" id="ProtNLM"/>
    </source>
</evidence>
<protein>
    <recommendedName>
        <fullName evidence="4">Lipoprotein</fullName>
    </recommendedName>
</protein>
<keyword evidence="1" id="KW-0732">Signal</keyword>
<dbReference type="PROSITE" id="PS51257">
    <property type="entry name" value="PROKAR_LIPOPROTEIN"/>
    <property type="match status" value="1"/>
</dbReference>
<feature type="chain" id="PRO_5038718442" description="Lipoprotein" evidence="1">
    <location>
        <begin position="24"/>
        <end position="367"/>
    </location>
</feature>
<dbReference type="Proteomes" id="UP000005850">
    <property type="component" value="Chromosome"/>
</dbReference>
<evidence type="ECO:0000256" key="1">
    <source>
        <dbReference type="SAM" id="SignalP"/>
    </source>
</evidence>
<dbReference type="EMBL" id="CP007806">
    <property type="protein sequence ID" value="AIG27831.1"/>
    <property type="molecule type" value="Genomic_DNA"/>
</dbReference>
<keyword evidence="3" id="KW-1185">Reference proteome</keyword>
<dbReference type="HOGENOM" id="CLU_064246_0_0_9"/>
<feature type="signal peptide" evidence="1">
    <location>
        <begin position="1"/>
        <end position="23"/>
    </location>
</feature>
<sequence>MKTFKSKLPIFLAIFAMFALLLAGCGAKQQSGKDVAQEAYKKQLSLNSYSFSGSLKFKVDATEEQLQKDPQAKMVLDVLKNSELSYRGNQSVEPFQTELILDAKVNMQGVNTTFSVPMIMNQDKMWIKVPALGFIPGMEKLEGKYIELDYKEMKQMAEAQGQPASVPDFSPEAMKKQKEATVKIVDSMFKHYGPDYFVEAKKEEIANLPADVKADRIINMKLTNDNLIPFLKTTVDNVIPEVVKVMSETPAYKDILAQDSTQLEEMKKGLKEVSAEIDKNKDLIKSNFNIQKANTYVVVDKDNNIPYQLVDWDVKVSDKEKPESGTIGISLSFEQKTSNYNVAPKWELTLPKSDEVITLSQLQQGSF</sequence>
<dbReference type="eggNOG" id="ENOG5032SP4">
    <property type="taxonomic scope" value="Bacteria"/>
</dbReference>
<evidence type="ECO:0000313" key="3">
    <source>
        <dbReference type="Proteomes" id="UP000005850"/>
    </source>
</evidence>
<evidence type="ECO:0000313" key="2">
    <source>
        <dbReference type="EMBL" id="AIG27831.1"/>
    </source>
</evidence>
<dbReference type="KEGG" id="blr:BRLA_c035190"/>
<dbReference type="STRING" id="1042163.BRLA_c035190"/>
<dbReference type="AlphaFoldDB" id="A0A075R8X2"/>
<gene>
    <name evidence="2" type="ORF">BRLA_c035190</name>
</gene>
<accession>A0A075R8X2</accession>
<organism evidence="2 3">
    <name type="scientific">Brevibacillus laterosporus LMG 15441</name>
    <dbReference type="NCBI Taxonomy" id="1042163"/>
    <lineage>
        <taxon>Bacteria</taxon>
        <taxon>Bacillati</taxon>
        <taxon>Bacillota</taxon>
        <taxon>Bacilli</taxon>
        <taxon>Bacillales</taxon>
        <taxon>Paenibacillaceae</taxon>
        <taxon>Brevibacillus</taxon>
    </lineage>
</organism>